<evidence type="ECO:0000256" key="4">
    <source>
        <dbReference type="PIRSR" id="PIRSR601310-3"/>
    </source>
</evidence>
<proteinExistence type="predicted"/>
<dbReference type="PANTHER" id="PTHR12486:SF5">
    <property type="entry name" value="ADENOSINE 5'-MONOPHOSPHORAMIDASE HINT3"/>
    <property type="match status" value="1"/>
</dbReference>
<dbReference type="GO" id="GO:0000166">
    <property type="term" value="F:nucleotide binding"/>
    <property type="evidence" value="ECO:0007669"/>
    <property type="project" value="UniProtKB-KW"/>
</dbReference>
<dbReference type="InterPro" id="IPR001310">
    <property type="entry name" value="Histidine_triad_HIT"/>
</dbReference>
<gene>
    <name evidence="7" type="ORF">SmJEL517_g05076</name>
</gene>
<accession>A0A507C2B8</accession>
<reference evidence="7 8" key="1">
    <citation type="journal article" date="2019" name="Sci. Rep.">
        <title>Comparative genomics of chytrid fungi reveal insights into the obligate biotrophic and pathogenic lifestyle of Synchytrium endobioticum.</title>
        <authorList>
            <person name="van de Vossenberg B.T.L.H."/>
            <person name="Warris S."/>
            <person name="Nguyen H.D.T."/>
            <person name="van Gent-Pelzer M.P.E."/>
            <person name="Joly D.L."/>
            <person name="van de Geest H.C."/>
            <person name="Bonants P.J.M."/>
            <person name="Smith D.S."/>
            <person name="Levesque C.A."/>
            <person name="van der Lee T.A.J."/>
        </authorList>
    </citation>
    <scope>NUCLEOTIDE SEQUENCE [LARGE SCALE GENOMIC DNA]</scope>
    <source>
        <strain evidence="7 8">JEL517</strain>
    </source>
</reference>
<dbReference type="RefSeq" id="XP_031023027.1">
    <property type="nucleotide sequence ID" value="XM_031171004.1"/>
</dbReference>
<evidence type="ECO:0000313" key="8">
    <source>
        <dbReference type="Proteomes" id="UP000319731"/>
    </source>
</evidence>
<keyword evidence="8" id="KW-1185">Reference proteome</keyword>
<dbReference type="EMBL" id="QEAO01000041">
    <property type="protein sequence ID" value="TPX31653.1"/>
    <property type="molecule type" value="Genomic_DNA"/>
</dbReference>
<evidence type="ECO:0000256" key="2">
    <source>
        <dbReference type="ARBA" id="ARBA00022801"/>
    </source>
</evidence>
<dbReference type="SUPFAM" id="SSF54197">
    <property type="entry name" value="HIT-like"/>
    <property type="match status" value="1"/>
</dbReference>
<dbReference type="InterPro" id="IPR036265">
    <property type="entry name" value="HIT-like_sf"/>
</dbReference>
<feature type="domain" description="HIT" evidence="6">
    <location>
        <begin position="59"/>
        <end position="162"/>
    </location>
</feature>
<evidence type="ECO:0000259" key="6">
    <source>
        <dbReference type="PROSITE" id="PS51084"/>
    </source>
</evidence>
<dbReference type="AlphaFoldDB" id="A0A507C2B8"/>
<evidence type="ECO:0000256" key="5">
    <source>
        <dbReference type="PROSITE-ProRule" id="PRU00464"/>
    </source>
</evidence>
<sequence length="204" mass="23445">MAIMDWFWRPKTSPNTTMISEIRAPSVSVTSATPDMQASEPSLRTEEVQPVITRVANCTFCNIIERKIPAEIVFENDELMAFRDISPSAQQHLLIVPKTHIGNISHLGCKDAPLLERMEHVGEQLLSRFEQKRFGFHSPPFYTVDHLHLHALGLPFINRFRAAKYMEGSRWFITNEIMVESLRKLGPNRTWTYQILLKQQKGGV</sequence>
<name>A0A507C2B8_9FUNG</name>
<dbReference type="PROSITE" id="PS51084">
    <property type="entry name" value="HIT_2"/>
    <property type="match status" value="1"/>
</dbReference>
<dbReference type="GeneID" id="42006301"/>
<dbReference type="PANTHER" id="PTHR12486">
    <property type="entry name" value="APRATAXIN-RELATED"/>
    <property type="match status" value="1"/>
</dbReference>
<feature type="short sequence motif" description="Histidine triad motif" evidence="4 5">
    <location>
        <begin position="146"/>
        <end position="150"/>
    </location>
</feature>
<keyword evidence="2" id="KW-0378">Hydrolase</keyword>
<dbReference type="OrthoDB" id="1915375at2759"/>
<keyword evidence="1" id="KW-0547">Nucleotide-binding</keyword>
<dbReference type="Gene3D" id="3.30.428.10">
    <property type="entry name" value="HIT-like"/>
    <property type="match status" value="1"/>
</dbReference>
<protein>
    <recommendedName>
        <fullName evidence="6">HIT domain-containing protein</fullName>
    </recommendedName>
</protein>
<evidence type="ECO:0000256" key="1">
    <source>
        <dbReference type="ARBA" id="ARBA00022741"/>
    </source>
</evidence>
<dbReference type="Proteomes" id="UP000319731">
    <property type="component" value="Unassembled WGS sequence"/>
</dbReference>
<dbReference type="STRING" id="1806994.A0A507C2B8"/>
<comment type="caution">
    <text evidence="7">The sequence shown here is derived from an EMBL/GenBank/DDBJ whole genome shotgun (WGS) entry which is preliminary data.</text>
</comment>
<feature type="active site" description="Tele-AMP-histidine intermediate" evidence="3">
    <location>
        <position position="148"/>
    </location>
</feature>
<dbReference type="Pfam" id="PF11969">
    <property type="entry name" value="DcpS_C"/>
    <property type="match status" value="1"/>
</dbReference>
<dbReference type="InterPro" id="IPR011146">
    <property type="entry name" value="HIT-like"/>
</dbReference>
<dbReference type="PRINTS" id="PR00332">
    <property type="entry name" value="HISTRIAD"/>
</dbReference>
<organism evidence="7 8">
    <name type="scientific">Synchytrium microbalum</name>
    <dbReference type="NCBI Taxonomy" id="1806994"/>
    <lineage>
        <taxon>Eukaryota</taxon>
        <taxon>Fungi</taxon>
        <taxon>Fungi incertae sedis</taxon>
        <taxon>Chytridiomycota</taxon>
        <taxon>Chytridiomycota incertae sedis</taxon>
        <taxon>Chytridiomycetes</taxon>
        <taxon>Synchytriales</taxon>
        <taxon>Synchytriaceae</taxon>
        <taxon>Synchytrium</taxon>
    </lineage>
</organism>
<evidence type="ECO:0000256" key="3">
    <source>
        <dbReference type="PIRSR" id="PIRSR601310-1"/>
    </source>
</evidence>
<dbReference type="GO" id="GO:0016787">
    <property type="term" value="F:hydrolase activity"/>
    <property type="evidence" value="ECO:0007669"/>
    <property type="project" value="UniProtKB-KW"/>
</dbReference>
<evidence type="ECO:0000313" key="7">
    <source>
        <dbReference type="EMBL" id="TPX31653.1"/>
    </source>
</evidence>